<sequence length="129" mass="15040">MFPRSDTPDPDADVLPRMRLQGDFVMDRDTAIAWASRIANERFTKDRINKVWQIIERKVKPYGSRFSFVGEELYAEFMVVTQRAVFRKGYLGMDPAKIPQFEEGEREKVARDLLEAEGLVHLKFATRLD</sequence>
<gene>
    <name evidence="1" type="ORF">ARMOST_12907</name>
</gene>
<evidence type="ECO:0000313" key="2">
    <source>
        <dbReference type="Proteomes" id="UP000219338"/>
    </source>
</evidence>
<proteinExistence type="predicted"/>
<dbReference type="AlphaFoldDB" id="A0A284RL95"/>
<dbReference type="OrthoDB" id="3227112at2759"/>
<keyword evidence="2" id="KW-1185">Reference proteome</keyword>
<dbReference type="EMBL" id="FUEG01000010">
    <property type="protein sequence ID" value="SJL09528.1"/>
    <property type="molecule type" value="Genomic_DNA"/>
</dbReference>
<protein>
    <submittedName>
        <fullName evidence="1">Uncharacterized protein</fullName>
    </submittedName>
</protein>
<evidence type="ECO:0000313" key="1">
    <source>
        <dbReference type="EMBL" id="SJL09528.1"/>
    </source>
</evidence>
<organism evidence="1 2">
    <name type="scientific">Armillaria ostoyae</name>
    <name type="common">Armillaria root rot fungus</name>
    <dbReference type="NCBI Taxonomy" id="47428"/>
    <lineage>
        <taxon>Eukaryota</taxon>
        <taxon>Fungi</taxon>
        <taxon>Dikarya</taxon>
        <taxon>Basidiomycota</taxon>
        <taxon>Agaricomycotina</taxon>
        <taxon>Agaricomycetes</taxon>
        <taxon>Agaricomycetidae</taxon>
        <taxon>Agaricales</taxon>
        <taxon>Marasmiineae</taxon>
        <taxon>Physalacriaceae</taxon>
        <taxon>Armillaria</taxon>
    </lineage>
</organism>
<dbReference type="Proteomes" id="UP000219338">
    <property type="component" value="Unassembled WGS sequence"/>
</dbReference>
<reference evidence="2" key="1">
    <citation type="journal article" date="2017" name="Nat. Ecol. Evol.">
        <title>Genome expansion and lineage-specific genetic innovations in the forest pathogenic fungi Armillaria.</title>
        <authorList>
            <person name="Sipos G."/>
            <person name="Prasanna A.N."/>
            <person name="Walter M.C."/>
            <person name="O'Connor E."/>
            <person name="Balint B."/>
            <person name="Krizsan K."/>
            <person name="Kiss B."/>
            <person name="Hess J."/>
            <person name="Varga T."/>
            <person name="Slot J."/>
            <person name="Riley R."/>
            <person name="Boka B."/>
            <person name="Rigling D."/>
            <person name="Barry K."/>
            <person name="Lee J."/>
            <person name="Mihaltcheva S."/>
            <person name="LaButti K."/>
            <person name="Lipzen A."/>
            <person name="Waldron R."/>
            <person name="Moloney N.M."/>
            <person name="Sperisen C."/>
            <person name="Kredics L."/>
            <person name="Vagvoelgyi C."/>
            <person name="Patrignani A."/>
            <person name="Fitzpatrick D."/>
            <person name="Nagy I."/>
            <person name="Doyle S."/>
            <person name="Anderson J.B."/>
            <person name="Grigoriev I.V."/>
            <person name="Gueldener U."/>
            <person name="Muensterkoetter M."/>
            <person name="Nagy L.G."/>
        </authorList>
    </citation>
    <scope>NUCLEOTIDE SEQUENCE [LARGE SCALE GENOMIC DNA]</scope>
    <source>
        <strain evidence="2">C18/9</strain>
    </source>
</reference>
<name>A0A284RL95_ARMOS</name>
<accession>A0A284RL95</accession>
<dbReference type="OMA" id="WAFRISG"/>